<accession>A0A8J4DVS5</accession>
<evidence type="ECO:0000256" key="1">
    <source>
        <dbReference type="SAM" id="MobiDB-lite"/>
    </source>
</evidence>
<feature type="region of interest" description="Disordered" evidence="1">
    <location>
        <begin position="371"/>
        <end position="395"/>
    </location>
</feature>
<comment type="caution">
    <text evidence="2">The sequence shown here is derived from an EMBL/GenBank/DDBJ whole genome shotgun (WGS) entry which is preliminary data.</text>
</comment>
<evidence type="ECO:0000313" key="3">
    <source>
        <dbReference type="Proteomes" id="UP000619260"/>
    </source>
</evidence>
<evidence type="ECO:0008006" key="4">
    <source>
        <dbReference type="Google" id="ProtNLM"/>
    </source>
</evidence>
<dbReference type="RefSeq" id="WP_203905143.1">
    <property type="nucleotide sequence ID" value="NZ_BOPF01000054.1"/>
</dbReference>
<organism evidence="2 3">
    <name type="scientific">Virgisporangium aliadipatigenens</name>
    <dbReference type="NCBI Taxonomy" id="741659"/>
    <lineage>
        <taxon>Bacteria</taxon>
        <taxon>Bacillati</taxon>
        <taxon>Actinomycetota</taxon>
        <taxon>Actinomycetes</taxon>
        <taxon>Micromonosporales</taxon>
        <taxon>Micromonosporaceae</taxon>
        <taxon>Virgisporangium</taxon>
    </lineage>
</organism>
<feature type="compositionally biased region" description="Pro residues" evidence="1">
    <location>
        <begin position="383"/>
        <end position="394"/>
    </location>
</feature>
<dbReference type="EMBL" id="BOPF01000054">
    <property type="protein sequence ID" value="GIJ51746.1"/>
    <property type="molecule type" value="Genomic_DNA"/>
</dbReference>
<name>A0A8J4DVS5_9ACTN</name>
<proteinExistence type="predicted"/>
<reference evidence="2" key="1">
    <citation type="submission" date="2021-01" db="EMBL/GenBank/DDBJ databases">
        <title>Whole genome shotgun sequence of Virgisporangium aliadipatigenens NBRC 105644.</title>
        <authorList>
            <person name="Komaki H."/>
            <person name="Tamura T."/>
        </authorList>
    </citation>
    <scope>NUCLEOTIDE SEQUENCE</scope>
    <source>
        <strain evidence="2">NBRC 105644</strain>
    </source>
</reference>
<dbReference type="Proteomes" id="UP000619260">
    <property type="component" value="Unassembled WGS sequence"/>
</dbReference>
<evidence type="ECO:0000313" key="2">
    <source>
        <dbReference type="EMBL" id="GIJ51746.1"/>
    </source>
</evidence>
<keyword evidence="3" id="KW-1185">Reference proteome</keyword>
<sequence>MSRTATVKTFAWPDAMRLIDRHEIGRLVVRLSTLDAAGRALLAPDVVRYAECRAEELLVGARPHDAAVPAAVLAVGCLDDPREVVRLLLLDAFHLAFQVDDREPVVRAAAARGKGWLCTVGTMLAAADDTGAAWRLSAALIEAGGAPWPTGDRFVTGWMLHHLMDAVPELPLDRLRDDPRLDLFLPRMFEVAGVGDLLRLSLRQPSTCRDTPLSFVHALTLLAAEGRLERRELLDLCVARLRRGGRRLRAYHELLDALAPRPHEVAARAEAFGRLLADGVTGVAVVAQRALRASDGAGLIDPEFLLRIGPDVLRRPEQAVVVAQLDWIAERAAREPALLGRWREVLGAATRHRCGAVRERTRAVAEGLHVARPPRTPPRDVLPFPPAQEPPPPVSSVDELVEELTALATGPVTAFRLERVLEGLPRLHAQARVALIRAVCALRQRHFRPGDRPPVTAVDALAVVLTALVEGPRTVAVPRDAPAPQRIVLGRVLEMAQRLRPIVAAPTHAGGLLDPGALLDRLVHADRHNWGPGSYDVTQALLRLPHDTTNALARRAAALPTSAGARLAARLEAGAAPRPTFDRIVVPRRAWHPNAWGDGVRDRLPPARILVGVRADGDPDDLYTVPVPEAVWLREPHPDEALWPAVLPGQREVIAAHLLPSVAATADSWLRGPGTLLPLLAGCTGPAGPALPLALAYGLAARGGPDRTAATEALLLLAAAGTLDADRVGADLGELVATGLVRGNRAVEALDGIVAAGAPGVAWSVLRAALPPMFAAERASRSLGAFLCVATAAARNTTVAGTIAGLDDVTRRPGRTRLAVEARRLRETLGGN</sequence>
<protein>
    <recommendedName>
        <fullName evidence="4">Secreted protein</fullName>
    </recommendedName>
</protein>
<gene>
    <name evidence="2" type="ORF">Val02_86320</name>
</gene>
<dbReference type="AlphaFoldDB" id="A0A8J4DVS5"/>